<reference evidence="3" key="1">
    <citation type="submission" date="2014-09" db="EMBL/GenBank/DDBJ databases">
        <authorList>
            <person name="Mudge J."/>
            <person name="Ramaraj T."/>
            <person name="Lindquist I.E."/>
            <person name="Bharti A.K."/>
            <person name="Sundararajan A."/>
            <person name="Cameron C.T."/>
            <person name="Woodward J.E."/>
            <person name="May G.D."/>
            <person name="Brubaker C."/>
            <person name="Broadhvest J."/>
            <person name="Wilkins T.A."/>
        </authorList>
    </citation>
    <scope>NUCLEOTIDE SEQUENCE</scope>
    <source>
        <strain evidence="3">cv. AKA8401</strain>
    </source>
</reference>
<feature type="region of interest" description="Disordered" evidence="1">
    <location>
        <begin position="53"/>
        <end position="84"/>
    </location>
</feature>
<gene>
    <name evidence="2" type="ORF">F383_13592</name>
</gene>
<feature type="compositionally biased region" description="Basic and acidic residues" evidence="1">
    <location>
        <begin position="181"/>
        <end position="192"/>
    </location>
</feature>
<dbReference type="InterPro" id="IPR008507">
    <property type="entry name" value="DUF789"/>
</dbReference>
<keyword evidence="3" id="KW-1185">Reference proteome</keyword>
<feature type="compositionally biased region" description="Polar residues" evidence="1">
    <location>
        <begin position="221"/>
        <end position="234"/>
    </location>
</feature>
<sequence>MSNSGGFAVTRTHTEDRFYNPPAVRRQMQLLQQQQLERQQHQQLHRTLQKELRRPLKDESRVNSVDSLSESRTDLDESTLSAAQSSPEVASLTNLDRLMESVTPLVPAQCFSEAKMRGWRTHEVNLRPYFCLGDLWECFSEWSVYGVGVPLLLNGSDSVKQYYVPSLSGIQLFVDQQRPRRASEDSEVESSRETSSAGSSDCETDRRLKGGVVGAREKHNSQGTNKPPTSSFSDEMEQVSSLASQFPDIRMYRSCDLLPASWISVAWYPIYRIPMGPTLQNLDASFLTFHSLSTHSQTVTGKNQLHSPASSSRKVCGFDASSQISLPVFGLASYKLRGSILTSNCSQEWQQASSLLHAADNWLHGLRSPRDYDLLTGRRMCSHVYRGSVTRNLYPHTIILSSVTGSSSMMLVKTYL</sequence>
<feature type="region of interest" description="Disordered" evidence="1">
    <location>
        <begin position="181"/>
        <end position="234"/>
    </location>
</feature>
<dbReference type="Pfam" id="PF05623">
    <property type="entry name" value="DUF789"/>
    <property type="match status" value="2"/>
</dbReference>
<evidence type="ECO:0000313" key="3">
    <source>
        <dbReference type="Proteomes" id="UP000032142"/>
    </source>
</evidence>
<dbReference type="AlphaFoldDB" id="A0A0B0PQW4"/>
<evidence type="ECO:0000256" key="1">
    <source>
        <dbReference type="SAM" id="MobiDB-lite"/>
    </source>
</evidence>
<dbReference type="PANTHER" id="PTHR31343">
    <property type="entry name" value="T15D22.8"/>
    <property type="match status" value="1"/>
</dbReference>
<proteinExistence type="predicted"/>
<dbReference type="EMBL" id="KN446780">
    <property type="protein sequence ID" value="KHG28858.1"/>
    <property type="molecule type" value="Genomic_DNA"/>
</dbReference>
<protein>
    <submittedName>
        <fullName evidence="2">Serine/threonine-protein phosphatase 4 regulatory subunit 4</fullName>
    </submittedName>
</protein>
<name>A0A0B0PQW4_GOSAR</name>
<dbReference type="Proteomes" id="UP000032142">
    <property type="component" value="Unassembled WGS sequence"/>
</dbReference>
<evidence type="ECO:0000313" key="2">
    <source>
        <dbReference type="EMBL" id="KHG28858.1"/>
    </source>
</evidence>
<dbReference type="PANTHER" id="PTHR31343:SF4">
    <property type="entry name" value="DUF789 DOMAIN-CONTAINING PROTEIN"/>
    <property type="match status" value="1"/>
</dbReference>
<accession>A0A0B0PQW4</accession>
<organism evidence="2 3">
    <name type="scientific">Gossypium arboreum</name>
    <name type="common">Tree cotton</name>
    <name type="synonym">Gossypium nanking</name>
    <dbReference type="NCBI Taxonomy" id="29729"/>
    <lineage>
        <taxon>Eukaryota</taxon>
        <taxon>Viridiplantae</taxon>
        <taxon>Streptophyta</taxon>
        <taxon>Embryophyta</taxon>
        <taxon>Tracheophyta</taxon>
        <taxon>Spermatophyta</taxon>
        <taxon>Magnoliopsida</taxon>
        <taxon>eudicotyledons</taxon>
        <taxon>Gunneridae</taxon>
        <taxon>Pentapetalae</taxon>
        <taxon>rosids</taxon>
        <taxon>malvids</taxon>
        <taxon>Malvales</taxon>
        <taxon>Malvaceae</taxon>
        <taxon>Malvoideae</taxon>
        <taxon>Gossypium</taxon>
    </lineage>
</organism>
<feature type="region of interest" description="Disordered" evidence="1">
    <location>
        <begin position="1"/>
        <end position="21"/>
    </location>
</feature>